<dbReference type="PANTHER" id="PTHR30606:SF9">
    <property type="entry name" value="LIPID A BIOSYNTHESIS LAUROYLTRANSFERASE"/>
    <property type="match status" value="1"/>
</dbReference>
<evidence type="ECO:0000256" key="3">
    <source>
        <dbReference type="ARBA" id="ARBA00022519"/>
    </source>
</evidence>
<protein>
    <submittedName>
        <fullName evidence="7">Lipid A biosynthesis lauroyl (Or palmitoleoyl) acyltransferase</fullName>
    </submittedName>
</protein>
<dbReference type="InterPro" id="IPR004960">
    <property type="entry name" value="LipA_acyltrans"/>
</dbReference>
<evidence type="ECO:0000256" key="4">
    <source>
        <dbReference type="ARBA" id="ARBA00022679"/>
    </source>
</evidence>
<name>T1DAI8_9ZZZZ</name>
<accession>T1DAI8</accession>
<comment type="subcellular location">
    <subcellularLocation>
        <location evidence="1">Cell inner membrane</location>
    </subcellularLocation>
</comment>
<reference evidence="7" key="1">
    <citation type="submission" date="2013-08" db="EMBL/GenBank/DDBJ databases">
        <authorList>
            <person name="Mendez C."/>
            <person name="Richter M."/>
            <person name="Ferrer M."/>
            <person name="Sanchez J."/>
        </authorList>
    </citation>
    <scope>NUCLEOTIDE SEQUENCE</scope>
</reference>
<evidence type="ECO:0000313" key="7">
    <source>
        <dbReference type="EMBL" id="EQD78449.1"/>
    </source>
</evidence>
<dbReference type="CDD" id="cd07984">
    <property type="entry name" value="LPLAT_LABLAT-like"/>
    <property type="match status" value="1"/>
</dbReference>
<dbReference type="EMBL" id="AUZX01001676">
    <property type="protein sequence ID" value="EQD78449.1"/>
    <property type="molecule type" value="Genomic_DNA"/>
</dbReference>
<evidence type="ECO:0000256" key="2">
    <source>
        <dbReference type="ARBA" id="ARBA00022475"/>
    </source>
</evidence>
<keyword evidence="3" id="KW-0997">Cell inner membrane</keyword>
<gene>
    <name evidence="7" type="ORF">B1A_02249</name>
</gene>
<dbReference type="GO" id="GO:0008610">
    <property type="term" value="P:lipid biosynthetic process"/>
    <property type="evidence" value="ECO:0007669"/>
    <property type="project" value="UniProtKB-ARBA"/>
</dbReference>
<dbReference type="GO" id="GO:0005886">
    <property type="term" value="C:plasma membrane"/>
    <property type="evidence" value="ECO:0007669"/>
    <property type="project" value="UniProtKB-SubCell"/>
</dbReference>
<organism evidence="7">
    <name type="scientific">mine drainage metagenome</name>
    <dbReference type="NCBI Taxonomy" id="410659"/>
    <lineage>
        <taxon>unclassified sequences</taxon>
        <taxon>metagenomes</taxon>
        <taxon>ecological metagenomes</taxon>
    </lineage>
</organism>
<comment type="caution">
    <text evidence="7">The sequence shown here is derived from an EMBL/GenBank/DDBJ whole genome shotgun (WGS) entry which is preliminary data.</text>
</comment>
<keyword evidence="4 7" id="KW-0808">Transferase</keyword>
<keyword evidence="6 7" id="KW-0012">Acyltransferase</keyword>
<evidence type="ECO:0000256" key="5">
    <source>
        <dbReference type="ARBA" id="ARBA00023136"/>
    </source>
</evidence>
<evidence type="ECO:0000256" key="6">
    <source>
        <dbReference type="ARBA" id="ARBA00023315"/>
    </source>
</evidence>
<dbReference type="GO" id="GO:0016746">
    <property type="term" value="F:acyltransferase activity"/>
    <property type="evidence" value="ECO:0007669"/>
    <property type="project" value="UniProtKB-KW"/>
</dbReference>
<proteinExistence type="predicted"/>
<feature type="non-terminal residue" evidence="7">
    <location>
        <position position="1"/>
    </location>
</feature>
<keyword evidence="2" id="KW-1003">Cell membrane</keyword>
<dbReference type="Pfam" id="PF03279">
    <property type="entry name" value="Lip_A_acyltrans"/>
    <property type="match status" value="1"/>
</dbReference>
<keyword evidence="5" id="KW-0472">Membrane</keyword>
<dbReference type="PANTHER" id="PTHR30606">
    <property type="entry name" value="LIPID A BIOSYNTHESIS LAUROYL ACYLTRANSFERASE"/>
    <property type="match status" value="1"/>
</dbReference>
<dbReference type="GO" id="GO:1901137">
    <property type="term" value="P:carbohydrate derivative biosynthetic process"/>
    <property type="evidence" value="ECO:0007669"/>
    <property type="project" value="UniProtKB-ARBA"/>
</dbReference>
<reference evidence="7" key="2">
    <citation type="journal article" date="2014" name="ISME J.">
        <title>Microbial stratification in low pH oxic and suboxic macroscopic growths along an acid mine drainage.</title>
        <authorList>
            <person name="Mendez-Garcia C."/>
            <person name="Mesa V."/>
            <person name="Sprenger R.R."/>
            <person name="Richter M."/>
            <person name="Diez M.S."/>
            <person name="Solano J."/>
            <person name="Bargiela R."/>
            <person name="Golyshina O.V."/>
            <person name="Manteca A."/>
            <person name="Ramos J.L."/>
            <person name="Gallego J.R."/>
            <person name="Llorente I."/>
            <person name="Martins Dos Santos V.A."/>
            <person name="Jensen O.N."/>
            <person name="Pelaez A.I."/>
            <person name="Sanchez J."/>
            <person name="Ferrer M."/>
        </authorList>
    </citation>
    <scope>NUCLEOTIDE SEQUENCE</scope>
</reference>
<dbReference type="AlphaFoldDB" id="T1DAI8"/>
<sequence length="160" mass="18205">ALAYMQSRYRCRNGARAIRRDDIRSMVAALKNNECVWFAPDQSYRKKGAEMVPLFGIPAATNTATSRIARLTGAAVLPYFVERLPGTSGYRLVILPPMENFPSDVPCEDAARFHRLIEEHVRAVPDQYLWIHRRFKGLSADYPDYYRKAAPERARAASVN</sequence>
<evidence type="ECO:0000256" key="1">
    <source>
        <dbReference type="ARBA" id="ARBA00004533"/>
    </source>
</evidence>